<evidence type="ECO:0000256" key="4">
    <source>
        <dbReference type="ARBA" id="ARBA00022692"/>
    </source>
</evidence>
<dbReference type="Proteomes" id="UP000277766">
    <property type="component" value="Unassembled WGS sequence"/>
</dbReference>
<feature type="transmembrane region" description="Helical" evidence="7">
    <location>
        <begin position="344"/>
        <end position="367"/>
    </location>
</feature>
<feature type="transmembrane region" description="Helical" evidence="7">
    <location>
        <begin position="77"/>
        <end position="98"/>
    </location>
</feature>
<proteinExistence type="predicted"/>
<evidence type="ECO:0000256" key="1">
    <source>
        <dbReference type="ARBA" id="ARBA00004651"/>
    </source>
</evidence>
<dbReference type="PROSITE" id="PS50850">
    <property type="entry name" value="MFS"/>
    <property type="match status" value="1"/>
</dbReference>
<feature type="transmembrane region" description="Helical" evidence="7">
    <location>
        <begin position="141"/>
        <end position="167"/>
    </location>
</feature>
<feature type="transmembrane region" description="Helical" evidence="7">
    <location>
        <begin position="104"/>
        <end position="129"/>
    </location>
</feature>
<name>A0A431VZX7_9DEIO</name>
<dbReference type="GO" id="GO:0005886">
    <property type="term" value="C:plasma membrane"/>
    <property type="evidence" value="ECO:0007669"/>
    <property type="project" value="UniProtKB-SubCell"/>
</dbReference>
<feature type="domain" description="Major facilitator superfamily (MFS) profile" evidence="8">
    <location>
        <begin position="13"/>
        <end position="397"/>
    </location>
</feature>
<keyword evidence="10" id="KW-1185">Reference proteome</keyword>
<dbReference type="Pfam" id="PF07690">
    <property type="entry name" value="MFS_1"/>
    <property type="match status" value="1"/>
</dbReference>
<evidence type="ECO:0000313" key="9">
    <source>
        <dbReference type="EMBL" id="RTR28715.1"/>
    </source>
</evidence>
<comment type="caution">
    <text evidence="9">The sequence shown here is derived from an EMBL/GenBank/DDBJ whole genome shotgun (WGS) entry which is preliminary data.</text>
</comment>
<keyword evidence="3" id="KW-1003">Cell membrane</keyword>
<gene>
    <name evidence="9" type="ORF">EJ104_05005</name>
</gene>
<evidence type="ECO:0000256" key="7">
    <source>
        <dbReference type="SAM" id="Phobius"/>
    </source>
</evidence>
<dbReference type="InterPro" id="IPR011701">
    <property type="entry name" value="MFS"/>
</dbReference>
<feature type="transmembrane region" description="Helical" evidence="7">
    <location>
        <begin position="309"/>
        <end position="332"/>
    </location>
</feature>
<keyword evidence="5 7" id="KW-1133">Transmembrane helix</keyword>
<dbReference type="InterPro" id="IPR036259">
    <property type="entry name" value="MFS_trans_sf"/>
</dbReference>
<dbReference type="PANTHER" id="PTHR43266">
    <property type="entry name" value="MACROLIDE-EFFLUX PROTEIN"/>
    <property type="match status" value="1"/>
</dbReference>
<keyword evidence="2" id="KW-0813">Transport</keyword>
<evidence type="ECO:0000256" key="3">
    <source>
        <dbReference type="ARBA" id="ARBA00022475"/>
    </source>
</evidence>
<accession>A0A431VZX7</accession>
<dbReference type="Gene3D" id="1.20.1250.20">
    <property type="entry name" value="MFS general substrate transporter like domains"/>
    <property type="match status" value="1"/>
</dbReference>
<dbReference type="SUPFAM" id="SSF103473">
    <property type="entry name" value="MFS general substrate transporter"/>
    <property type="match status" value="1"/>
</dbReference>
<reference evidence="9 10" key="1">
    <citation type="submission" date="2018-12" db="EMBL/GenBank/DDBJ databases">
        <title>Deinococcus radiophilus ATCC 27603 genome sequencing and assembly.</title>
        <authorList>
            <person name="Maclea K.S."/>
            <person name="Maynard C.R."/>
        </authorList>
    </citation>
    <scope>NUCLEOTIDE SEQUENCE [LARGE SCALE GENOMIC DNA]</scope>
    <source>
        <strain evidence="9 10">ATCC 27603</strain>
    </source>
</reference>
<feature type="transmembrane region" description="Helical" evidence="7">
    <location>
        <begin position="254"/>
        <end position="278"/>
    </location>
</feature>
<feature type="transmembrane region" description="Helical" evidence="7">
    <location>
        <begin position="48"/>
        <end position="70"/>
    </location>
</feature>
<dbReference type="CDD" id="cd06173">
    <property type="entry name" value="MFS_MefA_like"/>
    <property type="match status" value="1"/>
</dbReference>
<evidence type="ECO:0000256" key="6">
    <source>
        <dbReference type="ARBA" id="ARBA00023136"/>
    </source>
</evidence>
<evidence type="ECO:0000256" key="2">
    <source>
        <dbReference type="ARBA" id="ARBA00022448"/>
    </source>
</evidence>
<dbReference type="PANTHER" id="PTHR43266:SF2">
    <property type="entry name" value="MAJOR FACILITATOR SUPERFAMILY (MFS) PROFILE DOMAIN-CONTAINING PROTEIN"/>
    <property type="match status" value="1"/>
</dbReference>
<feature type="transmembrane region" description="Helical" evidence="7">
    <location>
        <begin position="221"/>
        <end position="242"/>
    </location>
</feature>
<dbReference type="RefSeq" id="WP_126351664.1">
    <property type="nucleotide sequence ID" value="NZ_CP086380.1"/>
</dbReference>
<comment type="subcellular location">
    <subcellularLocation>
        <location evidence="1">Cell membrane</location>
        <topology evidence="1">Multi-pass membrane protein</topology>
    </subcellularLocation>
</comment>
<evidence type="ECO:0000256" key="5">
    <source>
        <dbReference type="ARBA" id="ARBA00022989"/>
    </source>
</evidence>
<dbReference type="OrthoDB" id="9775268at2"/>
<keyword evidence="6 7" id="KW-0472">Membrane</keyword>
<keyword evidence="4 7" id="KW-0812">Transmembrane</keyword>
<feature type="transmembrane region" description="Helical" evidence="7">
    <location>
        <begin position="16"/>
        <end position="42"/>
    </location>
</feature>
<dbReference type="GO" id="GO:0022857">
    <property type="term" value="F:transmembrane transporter activity"/>
    <property type="evidence" value="ECO:0007669"/>
    <property type="project" value="InterPro"/>
</dbReference>
<feature type="transmembrane region" description="Helical" evidence="7">
    <location>
        <begin position="373"/>
        <end position="392"/>
    </location>
</feature>
<dbReference type="EMBL" id="RXPE01000006">
    <property type="protein sequence ID" value="RTR28715.1"/>
    <property type="molecule type" value="Genomic_DNA"/>
</dbReference>
<sequence>MTSTPSGPLWTRSFTIYWLAGLQSVFGNSLTSVVVAVLVYGMTGQSSAMGLTLALGLLPGLVSPFAGVVVDRVALKPLLFLGDLLRGLLVLALGLALLGGEVSLFWLNTVVFLSGLITAFTTPATSTLLPQLVPEEHLARANGLMGMGLQSAQLVGLLAGAGLVAWLGNPQTLLLDAATFLISAAAYLLIRLPERAKAPKEESYWSAFVAGLQTLRQYPGFALIPVLAFVVNVAFAPVQMLLPAHIELLRLPEAYYGVALALVMGGMLAGSLGITAIGNRFAPKLALPLGLGAAGLSLAMMALSHMPTLFYMALVLLGLGLALTNTAIAYLGQTVIPAEFRGRVFGLIGASGMAGMPLAMILLGPAADAYGSRLLWLVAAAAVLVSAGVWVVKSRIKLVSLNAY</sequence>
<protein>
    <submittedName>
        <fullName evidence="9">MFS transporter</fullName>
    </submittedName>
</protein>
<organism evidence="9 10">
    <name type="scientific">Deinococcus radiophilus</name>
    <dbReference type="NCBI Taxonomy" id="32062"/>
    <lineage>
        <taxon>Bacteria</taxon>
        <taxon>Thermotogati</taxon>
        <taxon>Deinococcota</taxon>
        <taxon>Deinococci</taxon>
        <taxon>Deinococcales</taxon>
        <taxon>Deinococcaceae</taxon>
        <taxon>Deinococcus</taxon>
    </lineage>
</organism>
<dbReference type="AlphaFoldDB" id="A0A431VZX7"/>
<evidence type="ECO:0000259" key="8">
    <source>
        <dbReference type="PROSITE" id="PS50850"/>
    </source>
</evidence>
<dbReference type="InterPro" id="IPR020846">
    <property type="entry name" value="MFS_dom"/>
</dbReference>
<evidence type="ECO:0000313" key="10">
    <source>
        <dbReference type="Proteomes" id="UP000277766"/>
    </source>
</evidence>
<feature type="transmembrane region" description="Helical" evidence="7">
    <location>
        <begin position="285"/>
        <end position="303"/>
    </location>
</feature>